<sequence>MEDKHPTETLKELDTNIEELENLVSQQANILEINKAKLDKLKYKKQSFLNYLNDGE</sequence>
<organism evidence="1">
    <name type="scientific">uncultured Caudovirales phage</name>
    <dbReference type="NCBI Taxonomy" id="2100421"/>
    <lineage>
        <taxon>Viruses</taxon>
        <taxon>Duplodnaviria</taxon>
        <taxon>Heunggongvirae</taxon>
        <taxon>Uroviricota</taxon>
        <taxon>Caudoviricetes</taxon>
        <taxon>Peduoviridae</taxon>
        <taxon>Maltschvirus</taxon>
        <taxon>Maltschvirus maltsch</taxon>
    </lineage>
</organism>
<protein>
    <submittedName>
        <fullName evidence="1">Uncharacterized protein</fullName>
    </submittedName>
</protein>
<name>A0A6J5L0P7_9CAUD</name>
<gene>
    <name evidence="1" type="ORF">UFOVP87_47</name>
</gene>
<dbReference type="EMBL" id="LR796200">
    <property type="protein sequence ID" value="CAB4127115.1"/>
    <property type="molecule type" value="Genomic_DNA"/>
</dbReference>
<proteinExistence type="predicted"/>
<reference evidence="1" key="1">
    <citation type="submission" date="2020-04" db="EMBL/GenBank/DDBJ databases">
        <authorList>
            <person name="Chiriac C."/>
            <person name="Salcher M."/>
            <person name="Ghai R."/>
            <person name="Kavagutti S V."/>
        </authorList>
    </citation>
    <scope>NUCLEOTIDE SEQUENCE</scope>
</reference>
<accession>A0A6J5L0P7</accession>
<evidence type="ECO:0000313" key="1">
    <source>
        <dbReference type="EMBL" id="CAB4127115.1"/>
    </source>
</evidence>